<keyword evidence="2" id="KW-1185">Reference proteome</keyword>
<reference evidence="1 2" key="1">
    <citation type="submission" date="2020-08" db="EMBL/GenBank/DDBJ databases">
        <title>Genome public.</title>
        <authorList>
            <person name="Liu C."/>
            <person name="Sun Q."/>
        </authorList>
    </citation>
    <scope>NUCLEOTIDE SEQUENCE [LARGE SCALE GENOMIC DNA]</scope>
    <source>
        <strain evidence="1 2">NSJ-36</strain>
    </source>
</reference>
<evidence type="ECO:0000313" key="1">
    <source>
        <dbReference type="EMBL" id="MBC5663904.1"/>
    </source>
</evidence>
<gene>
    <name evidence="1" type="ORF">H8S07_01195</name>
</gene>
<sequence length="79" mass="8658">MQSMKEKWLGFATDADVVRAMKDIRRVAAKHGIRHVSVQVLDGDVFGYTNDAAAGPYNLEIGTSGLRVEAGQAQYFKSI</sequence>
<proteinExistence type="predicted"/>
<protein>
    <submittedName>
        <fullName evidence="1">Uncharacterized protein</fullName>
    </submittedName>
</protein>
<name>A0ABR7ET84_9FIRM</name>
<evidence type="ECO:0000313" key="2">
    <source>
        <dbReference type="Proteomes" id="UP000647235"/>
    </source>
</evidence>
<dbReference type="EMBL" id="JACOOY010000001">
    <property type="protein sequence ID" value="MBC5663904.1"/>
    <property type="molecule type" value="Genomic_DNA"/>
</dbReference>
<dbReference type="Proteomes" id="UP000647235">
    <property type="component" value="Unassembled WGS sequence"/>
</dbReference>
<comment type="caution">
    <text evidence="1">The sequence shown here is derived from an EMBL/GenBank/DDBJ whole genome shotgun (WGS) entry which is preliminary data.</text>
</comment>
<organism evidence="1 2">
    <name type="scientific">Dorea hominis</name>
    <dbReference type="NCBI Taxonomy" id="2763040"/>
    <lineage>
        <taxon>Bacteria</taxon>
        <taxon>Bacillati</taxon>
        <taxon>Bacillota</taxon>
        <taxon>Clostridia</taxon>
        <taxon>Lachnospirales</taxon>
        <taxon>Lachnospiraceae</taxon>
        <taxon>Dorea</taxon>
    </lineage>
</organism>
<accession>A0ABR7ET84</accession>
<dbReference type="RefSeq" id="WP_186855255.1">
    <property type="nucleotide sequence ID" value="NZ_JACOOY010000001.1"/>
</dbReference>